<keyword evidence="2" id="KW-0732">Signal</keyword>
<feature type="chain" id="PRO_5047009069" evidence="2">
    <location>
        <begin position="19"/>
        <end position="136"/>
    </location>
</feature>
<feature type="compositionally biased region" description="Basic and acidic residues" evidence="1">
    <location>
        <begin position="22"/>
        <end position="31"/>
    </location>
</feature>
<evidence type="ECO:0000256" key="2">
    <source>
        <dbReference type="SAM" id="SignalP"/>
    </source>
</evidence>
<feature type="signal peptide" evidence="2">
    <location>
        <begin position="1"/>
        <end position="18"/>
    </location>
</feature>
<comment type="caution">
    <text evidence="3">The sequence shown here is derived from an EMBL/GenBank/DDBJ whole genome shotgun (WGS) entry which is preliminary data.</text>
</comment>
<gene>
    <name evidence="3" type="ORF">JYU34_005063</name>
</gene>
<protein>
    <submittedName>
        <fullName evidence="3">Uncharacterized protein</fullName>
    </submittedName>
</protein>
<evidence type="ECO:0000313" key="4">
    <source>
        <dbReference type="Proteomes" id="UP000823941"/>
    </source>
</evidence>
<sequence>MLHRLLCLVIIFVQMTRASRPRAADPEEFSNRQHNSNQNQHNIAAPVLKSLKSPESYEFDSDSDEKPKKKTHKNIITDINEKSFQDKLKSNDRFQGVLEQGGAMLVEKFRPWENPNILSLITPAHPVVTRSPYVYP</sequence>
<dbReference type="Proteomes" id="UP000823941">
    <property type="component" value="Chromosome 7"/>
</dbReference>
<organism evidence="3 4">
    <name type="scientific">Plutella xylostella</name>
    <name type="common">Diamondback moth</name>
    <name type="synonym">Plutella maculipennis</name>
    <dbReference type="NCBI Taxonomy" id="51655"/>
    <lineage>
        <taxon>Eukaryota</taxon>
        <taxon>Metazoa</taxon>
        <taxon>Ecdysozoa</taxon>
        <taxon>Arthropoda</taxon>
        <taxon>Hexapoda</taxon>
        <taxon>Insecta</taxon>
        <taxon>Pterygota</taxon>
        <taxon>Neoptera</taxon>
        <taxon>Endopterygota</taxon>
        <taxon>Lepidoptera</taxon>
        <taxon>Glossata</taxon>
        <taxon>Ditrysia</taxon>
        <taxon>Yponomeutoidea</taxon>
        <taxon>Plutellidae</taxon>
        <taxon>Plutella</taxon>
    </lineage>
</organism>
<evidence type="ECO:0000256" key="1">
    <source>
        <dbReference type="SAM" id="MobiDB-lite"/>
    </source>
</evidence>
<evidence type="ECO:0000313" key="3">
    <source>
        <dbReference type="EMBL" id="KAG7309141.1"/>
    </source>
</evidence>
<proteinExistence type="predicted"/>
<dbReference type="EMBL" id="JAHIBW010000007">
    <property type="protein sequence ID" value="KAG7309141.1"/>
    <property type="molecule type" value="Genomic_DNA"/>
</dbReference>
<feature type="compositionally biased region" description="Low complexity" evidence="1">
    <location>
        <begin position="32"/>
        <end position="42"/>
    </location>
</feature>
<reference evidence="3 4" key="1">
    <citation type="submission" date="2021-06" db="EMBL/GenBank/DDBJ databases">
        <title>A haploid diamondback moth (Plutella xylostella L.) genome assembly resolves 31 chromosomes and identifies a diamide resistance mutation.</title>
        <authorList>
            <person name="Ward C.M."/>
            <person name="Perry K.D."/>
            <person name="Baker G."/>
            <person name="Powis K."/>
            <person name="Heckel D.G."/>
            <person name="Baxter S.W."/>
        </authorList>
    </citation>
    <scope>NUCLEOTIDE SEQUENCE [LARGE SCALE GENOMIC DNA]</scope>
    <source>
        <strain evidence="3 4">LV</strain>
        <tissue evidence="3">Single pupa</tissue>
    </source>
</reference>
<name>A0ABQ7QVV6_PLUXY</name>
<keyword evidence="4" id="KW-1185">Reference proteome</keyword>
<feature type="region of interest" description="Disordered" evidence="1">
    <location>
        <begin position="21"/>
        <end position="77"/>
    </location>
</feature>
<accession>A0ABQ7QVV6</accession>